<name>A0A8R1EL76_CAEJA</name>
<dbReference type="EnsemblMetazoa" id="CJA37184.1">
    <property type="protein sequence ID" value="CJA37184.1"/>
    <property type="gene ID" value="WBGene00213031"/>
</dbReference>
<keyword evidence="2" id="KW-1185">Reference proteome</keyword>
<organism evidence="1 2">
    <name type="scientific">Caenorhabditis japonica</name>
    <dbReference type="NCBI Taxonomy" id="281687"/>
    <lineage>
        <taxon>Eukaryota</taxon>
        <taxon>Metazoa</taxon>
        <taxon>Ecdysozoa</taxon>
        <taxon>Nematoda</taxon>
        <taxon>Chromadorea</taxon>
        <taxon>Rhabditida</taxon>
        <taxon>Rhabditina</taxon>
        <taxon>Rhabditomorpha</taxon>
        <taxon>Rhabditoidea</taxon>
        <taxon>Rhabditidae</taxon>
        <taxon>Peloderinae</taxon>
        <taxon>Caenorhabditis</taxon>
    </lineage>
</organism>
<protein>
    <submittedName>
        <fullName evidence="1">Uncharacterized protein</fullName>
    </submittedName>
</protein>
<accession>A0A8R1EL76</accession>
<dbReference type="AlphaFoldDB" id="A0A8R1EL76"/>
<evidence type="ECO:0000313" key="1">
    <source>
        <dbReference type="EnsemblMetazoa" id="CJA37184.1"/>
    </source>
</evidence>
<reference evidence="2" key="1">
    <citation type="submission" date="2010-08" db="EMBL/GenBank/DDBJ databases">
        <authorList>
            <consortium name="Caenorhabditis japonica Sequencing Consortium"/>
            <person name="Wilson R.K."/>
        </authorList>
    </citation>
    <scope>NUCLEOTIDE SEQUENCE [LARGE SCALE GENOMIC DNA]</scope>
    <source>
        <strain evidence="2">DF5081</strain>
    </source>
</reference>
<proteinExistence type="predicted"/>
<reference evidence="1" key="2">
    <citation type="submission" date="2022-06" db="UniProtKB">
        <authorList>
            <consortium name="EnsemblMetazoa"/>
        </authorList>
    </citation>
    <scope>IDENTIFICATION</scope>
    <source>
        <strain evidence="1">DF5081</strain>
    </source>
</reference>
<evidence type="ECO:0000313" key="2">
    <source>
        <dbReference type="Proteomes" id="UP000005237"/>
    </source>
</evidence>
<dbReference type="Proteomes" id="UP000005237">
    <property type="component" value="Unassembled WGS sequence"/>
</dbReference>
<sequence length="28" mass="3251">MLLDATGGWSTRISSSQWNLRLAKWQDE</sequence>